<dbReference type="Proteomes" id="UP000314294">
    <property type="component" value="Unassembled WGS sequence"/>
</dbReference>
<feature type="compositionally biased region" description="Basic residues" evidence="1">
    <location>
        <begin position="1"/>
        <end position="11"/>
    </location>
</feature>
<dbReference type="EMBL" id="SRLO01000332">
    <property type="protein sequence ID" value="TNN60519.1"/>
    <property type="molecule type" value="Genomic_DNA"/>
</dbReference>
<gene>
    <name evidence="2" type="ORF">EYF80_029242</name>
</gene>
<feature type="compositionally biased region" description="Basic residues" evidence="1">
    <location>
        <begin position="74"/>
        <end position="83"/>
    </location>
</feature>
<organism evidence="2 3">
    <name type="scientific">Liparis tanakae</name>
    <name type="common">Tanaka's snailfish</name>
    <dbReference type="NCBI Taxonomy" id="230148"/>
    <lineage>
        <taxon>Eukaryota</taxon>
        <taxon>Metazoa</taxon>
        <taxon>Chordata</taxon>
        <taxon>Craniata</taxon>
        <taxon>Vertebrata</taxon>
        <taxon>Euteleostomi</taxon>
        <taxon>Actinopterygii</taxon>
        <taxon>Neopterygii</taxon>
        <taxon>Teleostei</taxon>
        <taxon>Neoteleostei</taxon>
        <taxon>Acanthomorphata</taxon>
        <taxon>Eupercaria</taxon>
        <taxon>Perciformes</taxon>
        <taxon>Cottioidei</taxon>
        <taxon>Cottales</taxon>
        <taxon>Liparidae</taxon>
        <taxon>Liparis</taxon>
    </lineage>
</organism>
<proteinExistence type="predicted"/>
<feature type="compositionally biased region" description="Basic and acidic residues" evidence="1">
    <location>
        <begin position="58"/>
        <end position="69"/>
    </location>
</feature>
<sequence length="93" mass="10238">MFRLFPLKHRGSGSSVGATTKKRDYPPVLCNQSGTCGQGRQLYDRAEHLLPVCLQSKDSQRGDAGDHPAGRVFTRSRPRHRSAASKQDDLIGC</sequence>
<feature type="region of interest" description="Disordered" evidence="1">
    <location>
        <begin position="1"/>
        <end position="25"/>
    </location>
</feature>
<reference evidence="2 3" key="1">
    <citation type="submission" date="2019-03" db="EMBL/GenBank/DDBJ databases">
        <title>First draft genome of Liparis tanakae, snailfish: a comprehensive survey of snailfish specific genes.</title>
        <authorList>
            <person name="Kim W."/>
            <person name="Song I."/>
            <person name="Jeong J.-H."/>
            <person name="Kim D."/>
            <person name="Kim S."/>
            <person name="Ryu S."/>
            <person name="Song J.Y."/>
            <person name="Lee S.K."/>
        </authorList>
    </citation>
    <scope>NUCLEOTIDE SEQUENCE [LARGE SCALE GENOMIC DNA]</scope>
    <source>
        <tissue evidence="2">Muscle</tissue>
    </source>
</reference>
<evidence type="ECO:0000313" key="2">
    <source>
        <dbReference type="EMBL" id="TNN60519.1"/>
    </source>
</evidence>
<name>A0A4Z2H436_9TELE</name>
<keyword evidence="3" id="KW-1185">Reference proteome</keyword>
<evidence type="ECO:0000313" key="3">
    <source>
        <dbReference type="Proteomes" id="UP000314294"/>
    </source>
</evidence>
<protein>
    <submittedName>
        <fullName evidence="2">Uncharacterized protein</fullName>
    </submittedName>
</protein>
<dbReference type="AlphaFoldDB" id="A0A4Z2H436"/>
<evidence type="ECO:0000256" key="1">
    <source>
        <dbReference type="SAM" id="MobiDB-lite"/>
    </source>
</evidence>
<accession>A0A4Z2H436</accession>
<comment type="caution">
    <text evidence="2">The sequence shown here is derived from an EMBL/GenBank/DDBJ whole genome shotgun (WGS) entry which is preliminary data.</text>
</comment>
<feature type="region of interest" description="Disordered" evidence="1">
    <location>
        <begin position="57"/>
        <end position="93"/>
    </location>
</feature>